<gene>
    <name evidence="2" type="ORF">K8089_02820</name>
</gene>
<dbReference type="RefSeq" id="WP_237601756.1">
    <property type="nucleotide sequence ID" value="NZ_JAIRBA010000004.1"/>
</dbReference>
<organism evidence="2 3">
    <name type="scientific">Aequorivita vitellina</name>
    <dbReference type="NCBI Taxonomy" id="2874475"/>
    <lineage>
        <taxon>Bacteria</taxon>
        <taxon>Pseudomonadati</taxon>
        <taxon>Bacteroidota</taxon>
        <taxon>Flavobacteriia</taxon>
        <taxon>Flavobacteriales</taxon>
        <taxon>Flavobacteriaceae</taxon>
        <taxon>Aequorivita</taxon>
    </lineage>
</organism>
<proteinExistence type="predicted"/>
<name>A0A9X1QSG7_9FLAO</name>
<dbReference type="AlphaFoldDB" id="A0A9X1QSG7"/>
<evidence type="ECO:0000313" key="2">
    <source>
        <dbReference type="EMBL" id="MCG2417940.1"/>
    </source>
</evidence>
<feature type="chain" id="PRO_5040995619" evidence="1">
    <location>
        <begin position="24"/>
        <end position="471"/>
    </location>
</feature>
<sequence>MKIYNWFILGILIFFGASQAVNAQDVNIVVPELNIFNRSEFLTIQNVMYAQRNTKWQKHNDPTMWALSSQNFSHTTHSGVFLPNAVLHWQFNSIGGEDAPLQGKDGLPGFQHFTTSPQAWYFPHPSGRYNQGNITFKFKMPADVFLNNTLVAGNYSLAIGQNYDDDFTPASFNVVISVPKAIWWLTANNSVYRQINSLNQYRSGGPQVQASLGDFVIGNTVDFKLFGKSASSTIQFTSSKGVEGTRNVSIINLGGNSPKINTLPLSETWKDFTPSDNFNVESGNRNEFRLKASVSKSDFNTHFFEAGTYKFQINLNAKSTDNSTGAQQNIDFTVNVVPLSEITIPTSGSSVNFNFNTIEQYQNGQTQTIANQLLISNNETYELNVKTDVPFFRKSGVQSDIPSSILEVGVEGGSQNVALSTTSQKIINNGTPVLDKNLNIKYTISALAAQSLVAKEKSTYSINVIYSFTAL</sequence>
<accession>A0A9X1QSG7</accession>
<evidence type="ECO:0000256" key="1">
    <source>
        <dbReference type="SAM" id="SignalP"/>
    </source>
</evidence>
<reference evidence="2" key="1">
    <citation type="submission" date="2021-09" db="EMBL/GenBank/DDBJ databases">
        <title>Genome of Aequorivita sp. strain F47161.</title>
        <authorList>
            <person name="Wang Y."/>
        </authorList>
    </citation>
    <scope>NUCLEOTIDE SEQUENCE</scope>
    <source>
        <strain evidence="2">F47161</strain>
    </source>
</reference>
<keyword evidence="3" id="KW-1185">Reference proteome</keyword>
<dbReference type="Proteomes" id="UP001139461">
    <property type="component" value="Unassembled WGS sequence"/>
</dbReference>
<protein>
    <submittedName>
        <fullName evidence="2">Uncharacterized protein</fullName>
    </submittedName>
</protein>
<comment type="caution">
    <text evidence="2">The sequence shown here is derived from an EMBL/GenBank/DDBJ whole genome shotgun (WGS) entry which is preliminary data.</text>
</comment>
<evidence type="ECO:0000313" key="3">
    <source>
        <dbReference type="Proteomes" id="UP001139461"/>
    </source>
</evidence>
<dbReference type="EMBL" id="JAIRBA010000004">
    <property type="protein sequence ID" value="MCG2417940.1"/>
    <property type="molecule type" value="Genomic_DNA"/>
</dbReference>
<feature type="signal peptide" evidence="1">
    <location>
        <begin position="1"/>
        <end position="23"/>
    </location>
</feature>
<keyword evidence="1" id="KW-0732">Signal</keyword>